<dbReference type="GeneID" id="59148401"/>
<protein>
    <submittedName>
        <fullName evidence="2">ATP-binding protein</fullName>
    </submittedName>
</protein>
<dbReference type="RefSeq" id="WP_192819020.1">
    <property type="nucleotide sequence ID" value="NZ_CP062310.1"/>
</dbReference>
<evidence type="ECO:0000259" key="1">
    <source>
        <dbReference type="SMART" id="SM00382"/>
    </source>
</evidence>
<reference evidence="2 3" key="1">
    <citation type="submission" date="2020-10" db="EMBL/GenBank/DDBJ databases">
        <title>Thermofilum lucidum 3507LT sp. nov. a novel member of Thermofilaceae family isolated from Chile hot spring, and proposal of description order Thermofilales.</title>
        <authorList>
            <person name="Zayulina K.S."/>
            <person name="Elcheninov A.G."/>
            <person name="Toshchakov S.V."/>
            <person name="Kublanov I.V."/>
        </authorList>
    </citation>
    <scope>NUCLEOTIDE SEQUENCE [LARGE SCALE GENOMIC DNA]</scope>
    <source>
        <strain evidence="2 3">3507LT</strain>
    </source>
</reference>
<feature type="domain" description="AAA+ ATPase" evidence="1">
    <location>
        <begin position="23"/>
        <end position="168"/>
    </location>
</feature>
<dbReference type="SMART" id="SM00382">
    <property type="entry name" value="AAA"/>
    <property type="match status" value="1"/>
</dbReference>
<dbReference type="PANTHER" id="PTHR34704:SF1">
    <property type="entry name" value="ATPASE"/>
    <property type="match status" value="1"/>
</dbReference>
<dbReference type="InterPro" id="IPR011335">
    <property type="entry name" value="Restrct_endonuc-II-like"/>
</dbReference>
<keyword evidence="2" id="KW-0547">Nucleotide-binding</keyword>
<dbReference type="KEGG" id="thel:IG193_00855"/>
<dbReference type="Gene3D" id="3.40.50.300">
    <property type="entry name" value="P-loop containing nucleotide triphosphate hydrolases"/>
    <property type="match status" value="1"/>
</dbReference>
<keyword evidence="2" id="KW-0067">ATP-binding</keyword>
<dbReference type="EMBL" id="CP062310">
    <property type="protein sequence ID" value="QOJ79048.1"/>
    <property type="molecule type" value="Genomic_DNA"/>
</dbReference>
<dbReference type="InterPro" id="IPR011579">
    <property type="entry name" value="ATPase_dom"/>
</dbReference>
<evidence type="ECO:0000313" key="2">
    <source>
        <dbReference type="EMBL" id="QOJ79048.1"/>
    </source>
</evidence>
<dbReference type="Pfam" id="PF01637">
    <property type="entry name" value="ATPase_2"/>
    <property type="match status" value="1"/>
</dbReference>
<proteinExistence type="predicted"/>
<dbReference type="InterPro" id="IPR004256">
    <property type="entry name" value="DUF234"/>
</dbReference>
<dbReference type="InParanoid" id="A0A7L9FGU1"/>
<dbReference type="SUPFAM" id="SSF52540">
    <property type="entry name" value="P-loop containing nucleoside triphosphate hydrolases"/>
    <property type="match status" value="1"/>
</dbReference>
<organism evidence="2 3">
    <name type="scientific">Infirmifilum lucidum</name>
    <dbReference type="NCBI Taxonomy" id="2776706"/>
    <lineage>
        <taxon>Archaea</taxon>
        <taxon>Thermoproteota</taxon>
        <taxon>Thermoprotei</taxon>
        <taxon>Thermofilales</taxon>
        <taxon>Thermofilaceae</taxon>
        <taxon>Infirmifilum</taxon>
    </lineage>
</organism>
<dbReference type="SUPFAM" id="SSF52980">
    <property type="entry name" value="Restriction endonuclease-like"/>
    <property type="match status" value="1"/>
</dbReference>
<evidence type="ECO:0000313" key="3">
    <source>
        <dbReference type="Proteomes" id="UP000594121"/>
    </source>
</evidence>
<name>A0A7L9FGU1_9CREN</name>
<dbReference type="InterPro" id="IPR036390">
    <property type="entry name" value="WH_DNA-bd_sf"/>
</dbReference>
<dbReference type="Pfam" id="PF03008">
    <property type="entry name" value="DUF234"/>
    <property type="match status" value="1"/>
</dbReference>
<gene>
    <name evidence="2" type="ORF">IG193_00855</name>
</gene>
<dbReference type="Proteomes" id="UP000594121">
    <property type="component" value="Chromosome"/>
</dbReference>
<dbReference type="InterPro" id="IPR003593">
    <property type="entry name" value="AAA+_ATPase"/>
</dbReference>
<sequence>MSMYFIDREEELGVLEDALRSGRPELVVVYGRRRVGKTYMLMQLLREAGGVYLVVNYTDPALALNDLARQFTSQVELPYKPLVRDFDDLYGLFEASGVGVVVIDEFQRLHDTGAVAKLQAFWDRVKARSKLKIVLSGSAVGMMERIGLSHESPLYGRASRVLKVGQLGYRAARLFVEDYSEEDKVRAYAVFGGTPGYLALLDGNVALQENVRKLVLSPGAPLREEPLTLLSMELREPSRYMGVLEAIAGGATRLGEIADRAGVGHSEVAKYVRVLERDLDVVERRYPLLEEKRGRARYYLKDNFLNFWFRFVFPNYHLLEIGLQEKLLENINRSLDEYTSRAFESIAIEHFALLAREGVVSFNKVGEWWRGDTEIDFVAVDEKTRTAYFAEVKWSSQPLDRRVLYELSRKAEEFPWHKGTRREVYVLYSRSGFKFTGDSDVLLYSLRDVEALFEKYRPTKRRLH</sequence>
<dbReference type="GO" id="GO:0005524">
    <property type="term" value="F:ATP binding"/>
    <property type="evidence" value="ECO:0007669"/>
    <property type="project" value="UniProtKB-KW"/>
</dbReference>
<dbReference type="AlphaFoldDB" id="A0A7L9FGU1"/>
<dbReference type="SUPFAM" id="SSF46785">
    <property type="entry name" value="Winged helix' DNA-binding domain"/>
    <property type="match status" value="1"/>
</dbReference>
<accession>A0A7L9FGU1</accession>
<dbReference type="PANTHER" id="PTHR34704">
    <property type="entry name" value="ATPASE"/>
    <property type="match status" value="1"/>
</dbReference>
<dbReference type="InterPro" id="IPR027417">
    <property type="entry name" value="P-loop_NTPase"/>
</dbReference>
<keyword evidence="3" id="KW-1185">Reference proteome</keyword>